<dbReference type="InterPro" id="IPR036873">
    <property type="entry name" value="Rhodanese-like_dom_sf"/>
</dbReference>
<dbReference type="Gene3D" id="3.40.250.10">
    <property type="entry name" value="Rhodanese-like domain"/>
    <property type="match status" value="1"/>
</dbReference>
<gene>
    <name evidence="2" type="ORF">BU653_01020</name>
</gene>
<dbReference type="InterPro" id="IPR027396">
    <property type="entry name" value="DsrEFH-like"/>
</dbReference>
<feature type="domain" description="Rhodanese" evidence="1">
    <location>
        <begin position="20"/>
        <end position="105"/>
    </location>
</feature>
<dbReference type="PANTHER" id="PTHR34655">
    <property type="entry name" value="CONSERVED WITHIN P. AEROPHILUM"/>
    <property type="match status" value="1"/>
</dbReference>
<dbReference type="InterPro" id="IPR036868">
    <property type="entry name" value="TusA-like_sf"/>
</dbReference>
<dbReference type="Proteomes" id="UP000242704">
    <property type="component" value="Unassembled WGS sequence"/>
</dbReference>
<dbReference type="SUPFAM" id="SSF75169">
    <property type="entry name" value="DsrEFH-like"/>
    <property type="match status" value="1"/>
</dbReference>
<sequence>MTSFKTKHITEFYQSELEKLGEQQQLIDVRTKEEYEIGHINGALLYPVQQIETFDLPKDRTYYIHCKSGGRSRKAAEVLSAKGYNVVNLDGGFDAIKGQLSNVETPMTRKNISHSDELKENRIKRDYSGLQCPGPIVEINKEMNQMGEGEQLEVSVTDFGFKQDVQSWVKQRGYHLVMLEENVDHIHAVIEKTKEEDMSVTHRDNGTTIVLFSGELDKAIAALIIANGAKAAGRDVSIFFTFWGLNALKKINQVPVKKKGIAKMFDMMLPSKPEYMPISKMNMLGLGNLMMRYVMKKKNVETLPTLLEKAVEQDVKLIACTMSMDVMGISKEELREDVTYGGVGAYIGDTENARHNLFI</sequence>
<dbReference type="CDD" id="cd00158">
    <property type="entry name" value="RHOD"/>
    <property type="match status" value="1"/>
</dbReference>
<dbReference type="SUPFAM" id="SSF64307">
    <property type="entry name" value="SirA-like"/>
    <property type="match status" value="1"/>
</dbReference>
<reference evidence="2 3" key="1">
    <citation type="journal article" date="2016" name="Front. Microbiol.">
        <title>Comprehensive Phylogenetic Analysis of Bovine Non-aureus Staphylococci Species Based on Whole-Genome Sequencing.</title>
        <authorList>
            <person name="Naushad S."/>
            <person name="Barkema H.W."/>
            <person name="Luby C."/>
            <person name="Condas L.A."/>
            <person name="Nobrega D.B."/>
            <person name="Carson D.A."/>
            <person name="De Buck J."/>
        </authorList>
    </citation>
    <scope>NUCLEOTIDE SEQUENCE [LARGE SCALE GENOMIC DNA]</scope>
    <source>
        <strain evidence="2 3">SNUC 505</strain>
    </source>
</reference>
<dbReference type="Gene3D" id="3.30.110.40">
    <property type="entry name" value="TusA-like domain"/>
    <property type="match status" value="1"/>
</dbReference>
<accession>A0AAE5T150</accession>
<dbReference type="SUPFAM" id="SSF52821">
    <property type="entry name" value="Rhodanese/Cell cycle control phosphatase"/>
    <property type="match status" value="1"/>
</dbReference>
<dbReference type="RefSeq" id="WP_107360446.1">
    <property type="nucleotide sequence ID" value="NZ_JAHSUP010000005.1"/>
</dbReference>
<name>A0AAE5T150_STACR</name>
<dbReference type="InterPro" id="IPR001763">
    <property type="entry name" value="Rhodanese-like_dom"/>
</dbReference>
<dbReference type="Gene3D" id="3.40.1260.10">
    <property type="entry name" value="DsrEFH-like"/>
    <property type="match status" value="1"/>
</dbReference>
<dbReference type="EMBL" id="PZBZ01000003">
    <property type="protein sequence ID" value="PTG16996.1"/>
    <property type="molecule type" value="Genomic_DNA"/>
</dbReference>
<dbReference type="SMART" id="SM00450">
    <property type="entry name" value="RHOD"/>
    <property type="match status" value="1"/>
</dbReference>
<dbReference type="InterPro" id="IPR032836">
    <property type="entry name" value="DsrE2-like"/>
</dbReference>
<evidence type="ECO:0000313" key="3">
    <source>
        <dbReference type="Proteomes" id="UP000242704"/>
    </source>
</evidence>
<evidence type="ECO:0000313" key="2">
    <source>
        <dbReference type="EMBL" id="PTG16996.1"/>
    </source>
</evidence>
<proteinExistence type="predicted"/>
<dbReference type="PROSITE" id="PS50206">
    <property type="entry name" value="RHODANESE_3"/>
    <property type="match status" value="1"/>
</dbReference>
<organism evidence="2 3">
    <name type="scientific">Staphylococcus chromogenes</name>
    <name type="common">Staphylococcus hyicus subsp. chromogenes</name>
    <dbReference type="NCBI Taxonomy" id="46126"/>
    <lineage>
        <taxon>Bacteria</taxon>
        <taxon>Bacillati</taxon>
        <taxon>Bacillota</taxon>
        <taxon>Bacilli</taxon>
        <taxon>Bacillales</taxon>
        <taxon>Staphylococcaceae</taxon>
        <taxon>Staphylococcus</taxon>
    </lineage>
</organism>
<dbReference type="Pfam" id="PF00581">
    <property type="entry name" value="Rhodanese"/>
    <property type="match status" value="1"/>
</dbReference>
<dbReference type="InterPro" id="IPR001455">
    <property type="entry name" value="TusA-like"/>
</dbReference>
<dbReference type="Pfam" id="PF01206">
    <property type="entry name" value="TusA"/>
    <property type="match status" value="1"/>
</dbReference>
<evidence type="ECO:0000259" key="1">
    <source>
        <dbReference type="PROSITE" id="PS50206"/>
    </source>
</evidence>
<dbReference type="AlphaFoldDB" id="A0AAE5T150"/>
<comment type="caution">
    <text evidence="2">The sequence shown here is derived from an EMBL/GenBank/DDBJ whole genome shotgun (WGS) entry which is preliminary data.</text>
</comment>
<dbReference type="PANTHER" id="PTHR34655:SF2">
    <property type="entry name" value="PEROXIREDOXIN FAMILY PROTEIN"/>
    <property type="match status" value="1"/>
</dbReference>
<dbReference type="Pfam" id="PF13686">
    <property type="entry name" value="DrsE_2"/>
    <property type="match status" value="1"/>
</dbReference>
<protein>
    <submittedName>
        <fullName evidence="2">Dihydroneopterin aldolase</fullName>
    </submittedName>
</protein>